<gene>
    <name evidence="17" type="ORF">IEZ26_04455</name>
</gene>
<evidence type="ECO:0000256" key="2">
    <source>
        <dbReference type="ARBA" id="ARBA00004651"/>
    </source>
</evidence>
<keyword evidence="11 15" id="KW-1133">Transmembrane helix</keyword>
<dbReference type="SUPFAM" id="SSF55890">
    <property type="entry name" value="Sporulation response regulatory protein Spo0B"/>
    <property type="match status" value="1"/>
</dbReference>
<dbReference type="PANTHER" id="PTHR45436:SF5">
    <property type="entry name" value="SENSOR HISTIDINE KINASE TRCS"/>
    <property type="match status" value="1"/>
</dbReference>
<dbReference type="Pfam" id="PF17203">
    <property type="entry name" value="sCache_3_2"/>
    <property type="match status" value="1"/>
</dbReference>
<reference evidence="17 18" key="1">
    <citation type="submission" date="2020-09" db="EMBL/GenBank/DDBJ databases">
        <title>novel species in genus Nocardioides.</title>
        <authorList>
            <person name="Zhang G."/>
        </authorList>
    </citation>
    <scope>NUCLEOTIDE SEQUENCE [LARGE SCALE GENOMIC DNA]</scope>
    <source>
        <strain evidence="17 18">KCTC 39551</strain>
    </source>
</reference>
<dbReference type="Proteomes" id="UP000618818">
    <property type="component" value="Unassembled WGS sequence"/>
</dbReference>
<dbReference type="InterPro" id="IPR033463">
    <property type="entry name" value="sCache_3"/>
</dbReference>
<dbReference type="Gene3D" id="3.30.450.20">
    <property type="entry name" value="PAS domain"/>
    <property type="match status" value="2"/>
</dbReference>
<dbReference type="SUPFAM" id="SSF55874">
    <property type="entry name" value="ATPase domain of HSP90 chaperone/DNA topoisomerase II/histidine kinase"/>
    <property type="match status" value="1"/>
</dbReference>
<evidence type="ECO:0000256" key="15">
    <source>
        <dbReference type="SAM" id="Phobius"/>
    </source>
</evidence>
<evidence type="ECO:0000256" key="9">
    <source>
        <dbReference type="ARBA" id="ARBA00022777"/>
    </source>
</evidence>
<keyword evidence="8" id="KW-0547">Nucleotide-binding</keyword>
<feature type="domain" description="Histidine kinase" evidence="16">
    <location>
        <begin position="316"/>
        <end position="537"/>
    </location>
</feature>
<protein>
    <recommendedName>
        <fullName evidence="3">histidine kinase</fullName>
        <ecNumber evidence="3">2.7.13.3</ecNumber>
    </recommendedName>
</protein>
<name>A0ABR8NAI2_9ACTN</name>
<evidence type="ECO:0000256" key="3">
    <source>
        <dbReference type="ARBA" id="ARBA00012438"/>
    </source>
</evidence>
<evidence type="ECO:0000256" key="13">
    <source>
        <dbReference type="ARBA" id="ARBA00023136"/>
    </source>
</evidence>
<dbReference type="EMBL" id="JACXYZ010000001">
    <property type="protein sequence ID" value="MBD3923864.1"/>
    <property type="molecule type" value="Genomic_DNA"/>
</dbReference>
<dbReference type="Gene3D" id="3.30.565.10">
    <property type="entry name" value="Histidine kinase-like ATPase, C-terminal domain"/>
    <property type="match status" value="1"/>
</dbReference>
<dbReference type="InterPro" id="IPR050428">
    <property type="entry name" value="TCS_sensor_his_kinase"/>
</dbReference>
<evidence type="ECO:0000313" key="17">
    <source>
        <dbReference type="EMBL" id="MBD3923864.1"/>
    </source>
</evidence>
<dbReference type="PANTHER" id="PTHR45436">
    <property type="entry name" value="SENSOR HISTIDINE KINASE YKOH"/>
    <property type="match status" value="1"/>
</dbReference>
<keyword evidence="18" id="KW-1185">Reference proteome</keyword>
<evidence type="ECO:0000259" key="16">
    <source>
        <dbReference type="PROSITE" id="PS50109"/>
    </source>
</evidence>
<dbReference type="CDD" id="cd00130">
    <property type="entry name" value="PAS"/>
    <property type="match status" value="1"/>
</dbReference>
<dbReference type="InterPro" id="IPR013767">
    <property type="entry name" value="PAS_fold"/>
</dbReference>
<dbReference type="InterPro" id="IPR000014">
    <property type="entry name" value="PAS"/>
</dbReference>
<comment type="caution">
    <text evidence="17">The sequence shown here is derived from an EMBL/GenBank/DDBJ whole genome shotgun (WGS) entry which is preliminary data.</text>
</comment>
<evidence type="ECO:0000256" key="12">
    <source>
        <dbReference type="ARBA" id="ARBA00023012"/>
    </source>
</evidence>
<dbReference type="SMART" id="SM00091">
    <property type="entry name" value="PAS"/>
    <property type="match status" value="1"/>
</dbReference>
<dbReference type="SUPFAM" id="SSF103190">
    <property type="entry name" value="Sensory domain-like"/>
    <property type="match status" value="1"/>
</dbReference>
<evidence type="ECO:0000256" key="5">
    <source>
        <dbReference type="ARBA" id="ARBA00022553"/>
    </source>
</evidence>
<dbReference type="InterPro" id="IPR035965">
    <property type="entry name" value="PAS-like_dom_sf"/>
</dbReference>
<feature type="transmembrane region" description="Helical" evidence="15">
    <location>
        <begin position="17"/>
        <end position="38"/>
    </location>
</feature>
<dbReference type="InterPro" id="IPR036890">
    <property type="entry name" value="HATPase_C_sf"/>
</dbReference>
<keyword evidence="6" id="KW-0808">Transferase</keyword>
<keyword evidence="4" id="KW-1003">Cell membrane</keyword>
<accession>A0ABR8NAI2</accession>
<keyword evidence="12" id="KW-0902">Two-component regulatory system</keyword>
<dbReference type="GO" id="GO:0016301">
    <property type="term" value="F:kinase activity"/>
    <property type="evidence" value="ECO:0007669"/>
    <property type="project" value="UniProtKB-KW"/>
</dbReference>
<feature type="transmembrane region" description="Helical" evidence="15">
    <location>
        <begin position="186"/>
        <end position="205"/>
    </location>
</feature>
<feature type="region of interest" description="Disordered" evidence="14">
    <location>
        <begin position="535"/>
        <end position="562"/>
    </location>
</feature>
<evidence type="ECO:0000256" key="14">
    <source>
        <dbReference type="SAM" id="MobiDB-lite"/>
    </source>
</evidence>
<evidence type="ECO:0000256" key="8">
    <source>
        <dbReference type="ARBA" id="ARBA00022741"/>
    </source>
</evidence>
<proteinExistence type="predicted"/>
<dbReference type="InterPro" id="IPR016120">
    <property type="entry name" value="Sig_transdc_His_kin_SpoOB"/>
</dbReference>
<evidence type="ECO:0000256" key="1">
    <source>
        <dbReference type="ARBA" id="ARBA00000085"/>
    </source>
</evidence>
<dbReference type="Pfam" id="PF00989">
    <property type="entry name" value="PAS"/>
    <property type="match status" value="1"/>
</dbReference>
<evidence type="ECO:0000256" key="7">
    <source>
        <dbReference type="ARBA" id="ARBA00022692"/>
    </source>
</evidence>
<dbReference type="InterPro" id="IPR005467">
    <property type="entry name" value="His_kinase_dom"/>
</dbReference>
<comment type="catalytic activity">
    <reaction evidence="1">
        <text>ATP + protein L-histidine = ADP + protein N-phospho-L-histidine.</text>
        <dbReference type="EC" id="2.7.13.3"/>
    </reaction>
</comment>
<evidence type="ECO:0000313" key="18">
    <source>
        <dbReference type="Proteomes" id="UP000618818"/>
    </source>
</evidence>
<keyword evidence="5" id="KW-0597">Phosphoprotein</keyword>
<keyword evidence="10" id="KW-0067">ATP-binding</keyword>
<dbReference type="InterPro" id="IPR029151">
    <property type="entry name" value="Sensor-like_sf"/>
</dbReference>
<evidence type="ECO:0000256" key="6">
    <source>
        <dbReference type="ARBA" id="ARBA00022679"/>
    </source>
</evidence>
<keyword evidence="9 17" id="KW-0418">Kinase</keyword>
<keyword evidence="13 15" id="KW-0472">Membrane</keyword>
<feature type="compositionally biased region" description="Low complexity" evidence="14">
    <location>
        <begin position="536"/>
        <end position="562"/>
    </location>
</feature>
<dbReference type="PROSITE" id="PS50109">
    <property type="entry name" value="HIS_KIN"/>
    <property type="match status" value="1"/>
</dbReference>
<dbReference type="SUPFAM" id="SSF55785">
    <property type="entry name" value="PYP-like sensor domain (PAS domain)"/>
    <property type="match status" value="1"/>
</dbReference>
<dbReference type="InterPro" id="IPR003594">
    <property type="entry name" value="HATPase_dom"/>
</dbReference>
<dbReference type="EC" id="2.7.13.3" evidence="3"/>
<dbReference type="SMART" id="SM00387">
    <property type="entry name" value="HATPase_c"/>
    <property type="match status" value="1"/>
</dbReference>
<evidence type="ECO:0000256" key="11">
    <source>
        <dbReference type="ARBA" id="ARBA00022989"/>
    </source>
</evidence>
<dbReference type="Pfam" id="PF02518">
    <property type="entry name" value="HATPase_c"/>
    <property type="match status" value="1"/>
</dbReference>
<keyword evidence="7 15" id="KW-0812">Transmembrane</keyword>
<comment type="subcellular location">
    <subcellularLocation>
        <location evidence="2">Cell membrane</location>
        <topology evidence="2">Multi-pass membrane protein</topology>
    </subcellularLocation>
</comment>
<evidence type="ECO:0000256" key="4">
    <source>
        <dbReference type="ARBA" id="ARBA00022475"/>
    </source>
</evidence>
<sequence>MPVLTRPRHEQSVARQVLVLQLIVVLVLVVTALGLATYDARNDIRASARGEAVSVARAVARSPVVREAMATSEPTALLQPYAEAVRVDTGVDFIVVMDRDRTRWSHPSPEQLGKAFIGNLGGAPDGDVFTEEYVGTLGPSIRAIVPVFGQSSASDTSNGAPVVALVAVGITLTQLDDLLVDEFADIVVAALAVLIVGIVGAWLIAQRLRRQTHGMGEREITRMYEYYSAVLHAVREGLLLIDLDGRVQLVNDEARRLLNLPGDVVGRSLDDLGLPPALVEAASGERGADEVYVTGDHVLVASSSAAFWDGKEVGAVVTLRDHTELQAVTGELDVVRGLTESLRAQTHEAANRLHTVVSLIEIGRTEEAIDFVTDELKVAQMLTDRVVGAVGNPVVAALLLGKSAEAAERGISLTVTGELPASFAVGSPRDLVTVLGNLVDNAIDAVAGTADRRIVVHLEGSPGHARLVVGDSGPGLTPEEAAHALERGWTSKVDAGDAHGVGLALVSQVARRLGGGVRIGRSELGGAEMVVVLGRAPEPASTPASTSTSTSPSTSTSAEVQA</sequence>
<organism evidence="17 18">
    <name type="scientific">Nocardioides cavernae</name>
    <dbReference type="NCBI Taxonomy" id="1921566"/>
    <lineage>
        <taxon>Bacteria</taxon>
        <taxon>Bacillati</taxon>
        <taxon>Actinomycetota</taxon>
        <taxon>Actinomycetes</taxon>
        <taxon>Propionibacteriales</taxon>
        <taxon>Nocardioidaceae</taxon>
        <taxon>Nocardioides</taxon>
    </lineage>
</organism>
<evidence type="ECO:0000256" key="10">
    <source>
        <dbReference type="ARBA" id="ARBA00022840"/>
    </source>
</evidence>